<evidence type="ECO:0000256" key="5">
    <source>
        <dbReference type="ARBA" id="ARBA00022989"/>
    </source>
</evidence>
<organism evidence="10 11">
    <name type="scientific">Pedobacter alpinus</name>
    <dbReference type="NCBI Taxonomy" id="1590643"/>
    <lineage>
        <taxon>Bacteria</taxon>
        <taxon>Pseudomonadati</taxon>
        <taxon>Bacteroidota</taxon>
        <taxon>Sphingobacteriia</taxon>
        <taxon>Sphingobacteriales</taxon>
        <taxon>Sphingobacteriaceae</taxon>
        <taxon>Pedobacter</taxon>
    </lineage>
</organism>
<dbReference type="RefSeq" id="WP_379045089.1">
    <property type="nucleotide sequence ID" value="NZ_JBHSKW010000051.1"/>
</dbReference>
<comment type="caution">
    <text evidence="10">The sequence shown here is derived from an EMBL/GenBank/DDBJ whole genome shotgun (WGS) entry which is preliminary data.</text>
</comment>
<evidence type="ECO:0000256" key="8">
    <source>
        <dbReference type="ARBA" id="ARBA00034708"/>
    </source>
</evidence>
<sequence length="320" mass="37752">MLISRNLKLKLILFYTWKSLLYYTLLAIAVFLLHDYYKIIDLSIPFNTITALSTALAIFLGFKNNYAYDRWWEARKVWGLLVNYSRVWEREVRILIGKNDLEDQTEINSLKRKLVFRHIGFVNALRVYLRKTNGFINKKVELFEEENQYVEVKNYLDPVEFVHFYNKNNPPNYLLNEQGKDLKNAYDKNWIKEYHLIRLEETLIEFNNIQGMCERIKNTPFLRQYSFFSRVFVFIHASLIPFAFVSGDLHLAMIPISVAISFVFLALDLIGERTEDPFENRLEDVSMTALCTAIERDLKESIEEPSLPEKIKSNADGVLM</sequence>
<comment type="similarity">
    <text evidence="8">Belongs to the anion channel-forming bestrophin (TC 1.A.46) family.</text>
</comment>
<evidence type="ECO:0000256" key="3">
    <source>
        <dbReference type="ARBA" id="ARBA00022475"/>
    </source>
</evidence>
<evidence type="ECO:0000256" key="7">
    <source>
        <dbReference type="ARBA" id="ARBA00023136"/>
    </source>
</evidence>
<feature type="transmembrane region" description="Helical" evidence="9">
    <location>
        <begin position="44"/>
        <end position="62"/>
    </location>
</feature>
<proteinExistence type="inferred from homology"/>
<keyword evidence="7 9" id="KW-0472">Membrane</keyword>
<evidence type="ECO:0000256" key="6">
    <source>
        <dbReference type="ARBA" id="ARBA00023065"/>
    </source>
</evidence>
<keyword evidence="11" id="KW-1185">Reference proteome</keyword>
<feature type="transmembrane region" description="Helical" evidence="9">
    <location>
        <begin position="251"/>
        <end position="271"/>
    </location>
</feature>
<comment type="subcellular location">
    <subcellularLocation>
        <location evidence="1">Cell membrane</location>
        <topology evidence="1">Multi-pass membrane protein</topology>
    </subcellularLocation>
</comment>
<evidence type="ECO:0000313" key="10">
    <source>
        <dbReference type="EMBL" id="MFD2733531.1"/>
    </source>
</evidence>
<gene>
    <name evidence="10" type="ORF">ACFSSE_17610</name>
</gene>
<feature type="transmembrane region" description="Helical" evidence="9">
    <location>
        <begin position="227"/>
        <end position="245"/>
    </location>
</feature>
<keyword evidence="5 9" id="KW-1133">Transmembrane helix</keyword>
<dbReference type="Pfam" id="PF25539">
    <property type="entry name" value="Bestrophin_2"/>
    <property type="match status" value="1"/>
</dbReference>
<feature type="transmembrane region" description="Helical" evidence="9">
    <location>
        <begin position="12"/>
        <end position="32"/>
    </location>
</feature>
<name>A0ABW5TXF2_9SPHI</name>
<reference evidence="11" key="1">
    <citation type="journal article" date="2019" name="Int. J. Syst. Evol. Microbiol.">
        <title>The Global Catalogue of Microorganisms (GCM) 10K type strain sequencing project: providing services to taxonomists for standard genome sequencing and annotation.</title>
        <authorList>
            <consortium name="The Broad Institute Genomics Platform"/>
            <consortium name="The Broad Institute Genome Sequencing Center for Infectious Disease"/>
            <person name="Wu L."/>
            <person name="Ma J."/>
        </authorList>
    </citation>
    <scope>NUCLEOTIDE SEQUENCE [LARGE SCALE GENOMIC DNA]</scope>
    <source>
        <strain evidence="11">KCTC 42456</strain>
    </source>
</reference>
<dbReference type="PANTHER" id="PTHR33281:SF19">
    <property type="entry name" value="VOLTAGE-DEPENDENT ANION CHANNEL-FORMING PROTEIN YNEE"/>
    <property type="match status" value="1"/>
</dbReference>
<dbReference type="InterPro" id="IPR044669">
    <property type="entry name" value="YneE/VCCN1/2-like"/>
</dbReference>
<dbReference type="EMBL" id="JBHULV010000056">
    <property type="protein sequence ID" value="MFD2733531.1"/>
    <property type="molecule type" value="Genomic_DNA"/>
</dbReference>
<evidence type="ECO:0000313" key="11">
    <source>
        <dbReference type="Proteomes" id="UP001597546"/>
    </source>
</evidence>
<accession>A0ABW5TXF2</accession>
<evidence type="ECO:0000256" key="4">
    <source>
        <dbReference type="ARBA" id="ARBA00022692"/>
    </source>
</evidence>
<evidence type="ECO:0000256" key="2">
    <source>
        <dbReference type="ARBA" id="ARBA00022448"/>
    </source>
</evidence>
<dbReference type="PANTHER" id="PTHR33281">
    <property type="entry name" value="UPF0187 PROTEIN YNEE"/>
    <property type="match status" value="1"/>
</dbReference>
<keyword evidence="6" id="KW-0406">Ion transport</keyword>
<protein>
    <submittedName>
        <fullName evidence="10">Bestrophin family protein</fullName>
    </submittedName>
</protein>
<dbReference type="Proteomes" id="UP001597546">
    <property type="component" value="Unassembled WGS sequence"/>
</dbReference>
<keyword evidence="3" id="KW-1003">Cell membrane</keyword>
<keyword evidence="4 9" id="KW-0812">Transmembrane</keyword>
<evidence type="ECO:0000256" key="1">
    <source>
        <dbReference type="ARBA" id="ARBA00004651"/>
    </source>
</evidence>
<keyword evidence="2" id="KW-0813">Transport</keyword>
<evidence type="ECO:0000256" key="9">
    <source>
        <dbReference type="SAM" id="Phobius"/>
    </source>
</evidence>